<dbReference type="Pfam" id="PF00702">
    <property type="entry name" value="Hydrolase"/>
    <property type="match status" value="1"/>
</dbReference>
<evidence type="ECO:0000313" key="2">
    <source>
        <dbReference type="Proteomes" id="UP000001861"/>
    </source>
</evidence>
<dbReference type="SUPFAM" id="SSF56784">
    <property type="entry name" value="HAD-like"/>
    <property type="match status" value="1"/>
</dbReference>
<accession>A8NGD4</accession>
<dbReference type="InterPro" id="IPR036412">
    <property type="entry name" value="HAD-like_sf"/>
</dbReference>
<dbReference type="OMA" id="TAPNGFW"/>
<dbReference type="PANTHER" id="PTHR47829:SF1">
    <property type="entry name" value="HAD FAMILY PHOSPHATASE"/>
    <property type="match status" value="1"/>
</dbReference>
<comment type="caution">
    <text evidence="1">The sequence shown here is derived from an EMBL/GenBank/DDBJ whole genome shotgun (WGS) entry which is preliminary data.</text>
</comment>
<dbReference type="NCBIfam" id="TIGR01509">
    <property type="entry name" value="HAD-SF-IA-v3"/>
    <property type="match status" value="1"/>
</dbReference>
<organism evidence="1 2">
    <name type="scientific">Coprinopsis cinerea (strain Okayama-7 / 130 / ATCC MYA-4618 / FGSC 9003)</name>
    <name type="common">Inky cap fungus</name>
    <name type="synonym">Hormographiella aspergillata</name>
    <dbReference type="NCBI Taxonomy" id="240176"/>
    <lineage>
        <taxon>Eukaryota</taxon>
        <taxon>Fungi</taxon>
        <taxon>Dikarya</taxon>
        <taxon>Basidiomycota</taxon>
        <taxon>Agaricomycotina</taxon>
        <taxon>Agaricomycetes</taxon>
        <taxon>Agaricomycetidae</taxon>
        <taxon>Agaricales</taxon>
        <taxon>Agaricineae</taxon>
        <taxon>Psathyrellaceae</taxon>
        <taxon>Coprinopsis</taxon>
    </lineage>
</organism>
<dbReference type="PANTHER" id="PTHR47829">
    <property type="entry name" value="HYDROLASE, PUTATIVE (AFU_ORTHOLOGUE AFUA_1G12880)-RELATED"/>
    <property type="match status" value="1"/>
</dbReference>
<dbReference type="STRING" id="240176.A8NGD4"/>
<protein>
    <recommendedName>
        <fullName evidence="3">Epoxide hydrolase</fullName>
    </recommendedName>
</protein>
<name>A8NGD4_COPC7</name>
<dbReference type="InterPro" id="IPR052898">
    <property type="entry name" value="ACAD10-like"/>
</dbReference>
<dbReference type="AlphaFoldDB" id="A8NGD4"/>
<dbReference type="EMBL" id="AACS02000002">
    <property type="protein sequence ID" value="EAU88345.1"/>
    <property type="molecule type" value="Genomic_DNA"/>
</dbReference>
<dbReference type="VEuPathDB" id="FungiDB:CC1G_05111"/>
<dbReference type="SFLD" id="SFLDG01129">
    <property type="entry name" value="C1.5:_HAD__Beta-PGM__Phosphata"/>
    <property type="match status" value="1"/>
</dbReference>
<dbReference type="Gene3D" id="3.40.50.1000">
    <property type="entry name" value="HAD superfamily/HAD-like"/>
    <property type="match status" value="1"/>
</dbReference>
<dbReference type="CDD" id="cd02603">
    <property type="entry name" value="HAD_sEH-N_like"/>
    <property type="match status" value="1"/>
</dbReference>
<dbReference type="InterPro" id="IPR023214">
    <property type="entry name" value="HAD_sf"/>
</dbReference>
<dbReference type="InterPro" id="IPR023198">
    <property type="entry name" value="PGP-like_dom2"/>
</dbReference>
<dbReference type="GeneID" id="6009907"/>
<dbReference type="GO" id="GO:0016791">
    <property type="term" value="F:phosphatase activity"/>
    <property type="evidence" value="ECO:0007669"/>
    <property type="project" value="UniProtKB-ARBA"/>
</dbReference>
<proteinExistence type="predicted"/>
<dbReference type="OrthoDB" id="1694274at2759"/>
<dbReference type="InParanoid" id="A8NGD4"/>
<gene>
    <name evidence="1" type="ORF">CC1G_05111</name>
</gene>
<evidence type="ECO:0008006" key="3">
    <source>
        <dbReference type="Google" id="ProtNLM"/>
    </source>
</evidence>
<dbReference type="SFLD" id="SFLDS00003">
    <property type="entry name" value="Haloacid_Dehalogenase"/>
    <property type="match status" value="1"/>
</dbReference>
<dbReference type="Gene3D" id="1.10.150.240">
    <property type="entry name" value="Putative phosphatase, domain 2"/>
    <property type="match status" value="1"/>
</dbReference>
<evidence type="ECO:0000313" key="1">
    <source>
        <dbReference type="EMBL" id="EAU88345.1"/>
    </source>
</evidence>
<sequence length="282" mass="32131">MAHLNSPQKSHYKAVIFDIGGVVMRSPFVAIAAYERELGLPENYINTTMSGHQFHRIDVVQLRLFYRVGHGSQGAWQKFERGEIDITTFYPAFSRDLSDTEKANKWYKAYCERKKIPCPKLPHRLSVNGRELFGAMMKASQTYDPYIRAAILRIRAEGKHKVIALTNNFARVDIPESEREFLGWQDGVIPTHLLELFDDFCDSSALGMRKPEPEFYLAACKRNGIEPKDAIFLDDIGINLKAARELGMDTIHVQIGKTLEAVKELERRIGINLTDANDKSKL</sequence>
<dbReference type="eggNOG" id="KOG3085">
    <property type="taxonomic scope" value="Eukaryota"/>
</dbReference>
<dbReference type="InterPro" id="IPR006439">
    <property type="entry name" value="HAD-SF_hydro_IA"/>
</dbReference>
<dbReference type="Proteomes" id="UP000001861">
    <property type="component" value="Unassembled WGS sequence"/>
</dbReference>
<dbReference type="RefSeq" id="XP_001833411.1">
    <property type="nucleotide sequence ID" value="XM_001833359.1"/>
</dbReference>
<keyword evidence="2" id="KW-1185">Reference proteome</keyword>
<dbReference type="KEGG" id="cci:CC1G_05111"/>
<reference evidence="1 2" key="1">
    <citation type="journal article" date="2010" name="Proc. Natl. Acad. Sci. U.S.A.">
        <title>Insights into evolution of multicellular fungi from the assembled chromosomes of the mushroom Coprinopsis cinerea (Coprinus cinereus).</title>
        <authorList>
            <person name="Stajich J.E."/>
            <person name="Wilke S.K."/>
            <person name="Ahren D."/>
            <person name="Au C.H."/>
            <person name="Birren B.W."/>
            <person name="Borodovsky M."/>
            <person name="Burns C."/>
            <person name="Canback B."/>
            <person name="Casselton L.A."/>
            <person name="Cheng C.K."/>
            <person name="Deng J."/>
            <person name="Dietrich F.S."/>
            <person name="Fargo D.C."/>
            <person name="Farman M.L."/>
            <person name="Gathman A.C."/>
            <person name="Goldberg J."/>
            <person name="Guigo R."/>
            <person name="Hoegger P.J."/>
            <person name="Hooker J.B."/>
            <person name="Huggins A."/>
            <person name="James T.Y."/>
            <person name="Kamada T."/>
            <person name="Kilaru S."/>
            <person name="Kodira C."/>
            <person name="Kues U."/>
            <person name="Kupfer D."/>
            <person name="Kwan H.S."/>
            <person name="Lomsadze A."/>
            <person name="Li W."/>
            <person name="Lilly W.W."/>
            <person name="Ma L.J."/>
            <person name="Mackey A.J."/>
            <person name="Manning G."/>
            <person name="Martin F."/>
            <person name="Muraguchi H."/>
            <person name="Natvig D.O."/>
            <person name="Palmerini H."/>
            <person name="Ramesh M.A."/>
            <person name="Rehmeyer C.J."/>
            <person name="Roe B.A."/>
            <person name="Shenoy N."/>
            <person name="Stanke M."/>
            <person name="Ter-Hovhannisyan V."/>
            <person name="Tunlid A."/>
            <person name="Velagapudi R."/>
            <person name="Vision T.J."/>
            <person name="Zeng Q."/>
            <person name="Zolan M.E."/>
            <person name="Pukkila P.J."/>
        </authorList>
    </citation>
    <scope>NUCLEOTIDE SEQUENCE [LARGE SCALE GENOMIC DNA]</scope>
    <source>
        <strain evidence="2">Okayama-7 / 130 / ATCC MYA-4618 / FGSC 9003</strain>
    </source>
</reference>